<proteinExistence type="predicted"/>
<gene>
    <name evidence="1" type="ORF">BHYA_0009g00760</name>
</gene>
<organism evidence="1 2">
    <name type="scientific">Botrytis hyacinthi</name>
    <dbReference type="NCBI Taxonomy" id="278943"/>
    <lineage>
        <taxon>Eukaryota</taxon>
        <taxon>Fungi</taxon>
        <taxon>Dikarya</taxon>
        <taxon>Ascomycota</taxon>
        <taxon>Pezizomycotina</taxon>
        <taxon>Leotiomycetes</taxon>
        <taxon>Helotiales</taxon>
        <taxon>Sclerotiniaceae</taxon>
        <taxon>Botrytis</taxon>
    </lineage>
</organism>
<reference evidence="1 2" key="1">
    <citation type="submission" date="2017-12" db="EMBL/GenBank/DDBJ databases">
        <title>Comparative genomics of Botrytis spp.</title>
        <authorList>
            <person name="Valero-Jimenez C.A."/>
            <person name="Tapia P."/>
            <person name="Veloso J."/>
            <person name="Silva-Moreno E."/>
            <person name="Staats M."/>
            <person name="Valdes J.H."/>
            <person name="Van Kan J.A.L."/>
        </authorList>
    </citation>
    <scope>NUCLEOTIDE SEQUENCE [LARGE SCALE GENOMIC DNA]</scope>
    <source>
        <strain evidence="1 2">Bh0001</strain>
    </source>
</reference>
<dbReference type="Proteomes" id="UP000297814">
    <property type="component" value="Unassembled WGS sequence"/>
</dbReference>
<comment type="caution">
    <text evidence="1">The sequence shown here is derived from an EMBL/GenBank/DDBJ whole genome shotgun (WGS) entry which is preliminary data.</text>
</comment>
<evidence type="ECO:0000313" key="2">
    <source>
        <dbReference type="Proteomes" id="UP000297814"/>
    </source>
</evidence>
<evidence type="ECO:0000313" key="1">
    <source>
        <dbReference type="EMBL" id="TGO42397.1"/>
    </source>
</evidence>
<dbReference type="EMBL" id="PQXK01000009">
    <property type="protein sequence ID" value="TGO42397.1"/>
    <property type="molecule type" value="Genomic_DNA"/>
</dbReference>
<protein>
    <submittedName>
        <fullName evidence="1">Uncharacterized protein</fullName>
    </submittedName>
</protein>
<keyword evidence="2" id="KW-1185">Reference proteome</keyword>
<sequence>MQEFHDNFQAISRIVQKEDLKASIFLVQEFHDNFQPGDVDQTVQKEHLNAPYRVRDQTPPLDYGLSHPVEPITIEADHPPETSPAYIAATSLGSKRRGFRRSWTVPINEFNFTWLGVGVGNTGFGAVPYGRPIEDIGTGACIVNRQECMDWKDKFEGEFEEQILLEFSKIRHVYFPVQESHDNSQSAKVVQKEHLNASTVFRLPGDLRQGNKTKDWHWSGVWQNHTWCDALCPITTNGALDFLAT</sequence>
<name>A0A4Z1HBI6_9HELO</name>
<accession>A0A4Z1HBI6</accession>
<dbReference type="AlphaFoldDB" id="A0A4Z1HBI6"/>